<dbReference type="EMBL" id="JXJU01000012">
    <property type="protein sequence ID" value="PCR99096.1"/>
    <property type="molecule type" value="Genomic_DNA"/>
</dbReference>
<dbReference type="InterPro" id="IPR052544">
    <property type="entry name" value="Bacteriocin_Proc_Enz"/>
</dbReference>
<dbReference type="PANTHER" id="PTHR43745">
    <property type="entry name" value="NITROREDUCTASE MJ1384-RELATED"/>
    <property type="match status" value="1"/>
</dbReference>
<dbReference type="InterPro" id="IPR003776">
    <property type="entry name" value="YcaO-like_dom"/>
</dbReference>
<dbReference type="InterPro" id="IPR020051">
    <property type="entry name" value="SagB-type_dehydrogenase"/>
</dbReference>
<dbReference type="Proteomes" id="UP000218181">
    <property type="component" value="Unassembled WGS sequence"/>
</dbReference>
<proteinExistence type="predicted"/>
<name>A0A2A5RJ27_9LACT</name>
<dbReference type="GO" id="GO:0016491">
    <property type="term" value="F:oxidoreductase activity"/>
    <property type="evidence" value="ECO:0007669"/>
    <property type="project" value="InterPro"/>
</dbReference>
<evidence type="ECO:0000313" key="3">
    <source>
        <dbReference type="Proteomes" id="UP000218181"/>
    </source>
</evidence>
<evidence type="ECO:0000313" key="2">
    <source>
        <dbReference type="EMBL" id="PCR99096.1"/>
    </source>
</evidence>
<protein>
    <recommendedName>
        <fullName evidence="1">YcaO domain-containing protein</fullName>
    </recommendedName>
</protein>
<dbReference type="CDD" id="cd02142">
    <property type="entry name" value="McbC_SagB-like_oxidoreductase"/>
    <property type="match status" value="1"/>
</dbReference>
<dbReference type="AlphaFoldDB" id="A0A2A5RJ27"/>
<dbReference type="Pfam" id="PF00881">
    <property type="entry name" value="Nitroreductase"/>
    <property type="match status" value="1"/>
</dbReference>
<dbReference type="OrthoDB" id="9801593at2"/>
<keyword evidence="3" id="KW-1185">Reference proteome</keyword>
<dbReference type="RefSeq" id="WP_096818900.1">
    <property type="nucleotide sequence ID" value="NZ_JXJU01000012.1"/>
</dbReference>
<accession>A0A2A5RJ27</accession>
<dbReference type="Gene3D" id="3.30.1330.230">
    <property type="match status" value="1"/>
</dbReference>
<dbReference type="Gene3D" id="3.40.109.10">
    <property type="entry name" value="NADH Oxidase"/>
    <property type="match status" value="1"/>
</dbReference>
<dbReference type="PROSITE" id="PS51664">
    <property type="entry name" value="YCAO"/>
    <property type="match status" value="1"/>
</dbReference>
<dbReference type="InterPro" id="IPR029479">
    <property type="entry name" value="Nitroreductase"/>
</dbReference>
<reference evidence="2 3" key="1">
    <citation type="submission" date="2014-12" db="EMBL/GenBank/DDBJ databases">
        <title>Draft genome sequences of 10 type strains of Lactococcus.</title>
        <authorList>
            <person name="Sun Z."/>
            <person name="Zhong Z."/>
            <person name="Liu W."/>
            <person name="Zhang W."/>
            <person name="Zhang H."/>
        </authorList>
    </citation>
    <scope>NUCLEOTIDE SEQUENCE [LARGE SCALE GENOMIC DNA]</scope>
    <source>
        <strain evidence="2 3">JCM 16395</strain>
    </source>
</reference>
<gene>
    <name evidence="2" type="ORF">RT41_GL000479</name>
</gene>
<sequence length="718" mass="81746">MNINNNFYPIQVLPGIPSKNGIKFLGENEIEVIIDNANLIWNILSKCNGKTNVIDILKSLTNDSVNTLDIISDLAEIGIIVDSRKQFYLFHELIKSPSKYFYDLTTEEIKQIEESDPPIKKGQILKFKVNSNSHLMKLQDSRHSVRNYSDKKISIDQIGQVCDIGYNLKRHAVPSGGGLYPIKIFLIVLREQEGIKTGYYEYDSKNNYLVKFKEADEEFIKYSFSTNNLPYNSSVQLLIAADIDRQTKKYSNMGYKLTLIEVGQVAQNITLACQELGICSCEFGGLLNTQLESELELDKSIKLFLGLSIGYEQTEPSLVQISDNNLEKIVYEHLIGPKKLISKTKLFTNKESSNFISICYFGENQSKISGATSTSPEFAKFKSVIEAFERSRTELLHVDFVGTANSLIGKEHLDPQANNPLSIAQIKKMEITRFNNELVVPWTIGKKANGKEIFLPSDFVYYSDQIEKHQGKYYQIFKNQKYPKIYWSTSSGVAAHLNFDSAQEHATFELIERDAIMRTWLAKDPPEIISDSLLCQHIINRKQFWSKKGRKTINLLLNSKYSYVVNTIIVSDTYPYFVSGAAAGFNLDQCIMKSYDEAEFSLTSLIYNPEAEMSPNDVITPGDHGRLYSHKKYLNTLEWLWNGKEITKIPHFNKNFEKLKNSLDLITVDLSDEKIPLKVVRVLSNKLIPISFGSSSECFLHSTILSNNHTTSLPHYFS</sequence>
<feature type="domain" description="YcaO" evidence="1">
    <location>
        <begin position="370"/>
        <end position="718"/>
    </location>
</feature>
<comment type="caution">
    <text evidence="2">The sequence shown here is derived from an EMBL/GenBank/DDBJ whole genome shotgun (WGS) entry which is preliminary data.</text>
</comment>
<dbReference type="NCBIfam" id="TIGR03605">
    <property type="entry name" value="antibiot_sagB"/>
    <property type="match status" value="1"/>
</dbReference>
<dbReference type="STRING" id="1291764.GCA_001311235_02999"/>
<dbReference type="PANTHER" id="PTHR43745:SF2">
    <property type="entry name" value="NITROREDUCTASE MJ1384-RELATED"/>
    <property type="match status" value="1"/>
</dbReference>
<dbReference type="Pfam" id="PF02624">
    <property type="entry name" value="YcaO"/>
    <property type="match status" value="1"/>
</dbReference>
<evidence type="ECO:0000259" key="1">
    <source>
        <dbReference type="PROSITE" id="PS51664"/>
    </source>
</evidence>
<organism evidence="2 3">
    <name type="scientific">Lactococcus fujiensis JCM 16395</name>
    <dbReference type="NCBI Taxonomy" id="1291764"/>
    <lineage>
        <taxon>Bacteria</taxon>
        <taxon>Bacillati</taxon>
        <taxon>Bacillota</taxon>
        <taxon>Bacilli</taxon>
        <taxon>Lactobacillales</taxon>
        <taxon>Streptococcaceae</taxon>
        <taxon>Lactococcus</taxon>
    </lineage>
</organism>
<dbReference type="InterPro" id="IPR000415">
    <property type="entry name" value="Nitroreductase-like"/>
</dbReference>
<dbReference type="SUPFAM" id="SSF55469">
    <property type="entry name" value="FMN-dependent nitroreductase-like"/>
    <property type="match status" value="1"/>
</dbReference>